<proteinExistence type="predicted"/>
<keyword evidence="4" id="KW-1185">Reference proteome</keyword>
<dbReference type="EMBL" id="HG810765">
    <property type="protein sequence ID" value="CDO62821.1"/>
    <property type="molecule type" value="Genomic_DNA"/>
</dbReference>
<feature type="coiled-coil region" evidence="1">
    <location>
        <begin position="748"/>
        <end position="775"/>
    </location>
</feature>
<dbReference type="VEuPathDB" id="PlasmoDB:PRG01_0422300"/>
<name>A0A060RTC0_PLARE</name>
<keyword evidence="1" id="KW-0175">Coiled coil</keyword>
<feature type="region of interest" description="Disordered" evidence="2">
    <location>
        <begin position="348"/>
        <end position="368"/>
    </location>
</feature>
<evidence type="ECO:0000313" key="3">
    <source>
        <dbReference type="EMBL" id="CDO62821.1"/>
    </source>
</evidence>
<accession>A0A060RTC0</accession>
<feature type="coiled-coil region" evidence="1">
    <location>
        <begin position="213"/>
        <end position="309"/>
    </location>
</feature>
<dbReference type="PhylomeDB" id="A0A060RTC0"/>
<dbReference type="VEuPathDB" id="PlasmoDB:PRCDC_0415100"/>
<evidence type="ECO:0000313" key="4">
    <source>
        <dbReference type="Proteomes" id="UP000027581"/>
    </source>
</evidence>
<dbReference type="AlphaFoldDB" id="A0A060RTC0"/>
<evidence type="ECO:0000256" key="1">
    <source>
        <dbReference type="SAM" id="Coils"/>
    </source>
</evidence>
<evidence type="ECO:0000256" key="2">
    <source>
        <dbReference type="SAM" id="MobiDB-lite"/>
    </source>
</evidence>
<dbReference type="Proteomes" id="UP000027581">
    <property type="component" value="Unassembled WGS sequence"/>
</dbReference>
<protein>
    <submittedName>
        <fullName evidence="3">Uncharacterized protein</fullName>
    </submittedName>
</protein>
<reference evidence="3" key="2">
    <citation type="submission" date="2014-05" db="EMBL/GenBank/DDBJ databases">
        <title>The genome sequences of chimpanzee malaria parasites reveal the path to human adaptation.</title>
        <authorList>
            <person name="Otto T.D."/>
            <person name="Rayner J.C."/>
            <person name="Boehme U."/>
            <person name="Pain A."/>
            <person name="Spottiswoode N."/>
            <person name="Sanders M."/>
            <person name="Quail M."/>
            <person name="Ollomo B."/>
            <person name="Renaud F."/>
            <person name="Thomas A.W."/>
            <person name="Prugnolle F."/>
            <person name="Conway D.J."/>
            <person name="Newbold C."/>
            <person name="Berriman M."/>
        </authorList>
    </citation>
    <scope>NUCLEOTIDE SEQUENCE [LARGE SCALE GENOMIC DNA]</scope>
    <source>
        <strain evidence="3">CDC</strain>
    </source>
</reference>
<organism evidence="3 4">
    <name type="scientific">Plasmodium reichenowi</name>
    <dbReference type="NCBI Taxonomy" id="5854"/>
    <lineage>
        <taxon>Eukaryota</taxon>
        <taxon>Sar</taxon>
        <taxon>Alveolata</taxon>
        <taxon>Apicomplexa</taxon>
        <taxon>Aconoidasida</taxon>
        <taxon>Haemosporida</taxon>
        <taxon>Plasmodiidae</taxon>
        <taxon>Plasmodium</taxon>
        <taxon>Plasmodium (Laverania)</taxon>
    </lineage>
</organism>
<sequence>MSDIKSSSRYSSKKSLPYEKALSSTISQINKNRDDIIKNKVYCPIELKNVYTLLEDSDKILRKKDSDINNLFKYNDKICEFINICEHYKIHMNSQQKPELKKTYNSIEHNIQYLSKHIETAKKDNILLKKKLKRSTDPLFLLTLEQKNKQLCIDIENRKKEIKFLKESIRKNEKLLDSNKKKPNPVSLEKEYRNLLNQQSNLCSRLIQLQNGSRLYEESIQRIDDQLEEIKKKMNDLNLEKKNEKEHLIEGVSDMSKENLEKKIFLLNTKRDELKKEKNNIINNLNNSLLKLKKQISVLENEKINLLNDEKSHIEKSQILKRTLNTKMNKMNKHENKIKTNVIKKKDMNKKEQIEEQQEDNTLKEDNKNEKVHYVKDIKEDNDIQHYNENNKYMYQQNIHSLKYEQNVERYDRTITPQPSNNFIESLLEDQTPEHKQDINPIIKTQEDVSKPWEENGNNNIYDDINNENITKYNTKKKKIKNNSNVFLPQFEEDILLKLQKTVNMKLNEKKEKEQHMIQEEIKDVEQDINDDDVVEEEIKDVKQDINDDDVVEEEIKKVEQDINDDDMINEEIKKVEQDINDDDVVEEEIKDVEQDINDDDVVEEEIKDVEQDINDDDMINEEIKKVEQDINDDDVVDEEIKDVKQDINDDDVVEEEIKDVKQDINDDDVVEEEIKKIEQDINDDDVTVEEEIDERDEHENKINEPEIHKEIIKEDGILDDIINNDEIKMNDNIKDEFLEKDKKEDMILRDERENETYTNNIQQYNNSYNITNDEQTFKDEDIFEKMNNNDNFKEINEPDKDMIKQENIILHVTEKSVMANDQIEKGIQNKEEEINEDMEKETLNF</sequence>
<reference evidence="3" key="1">
    <citation type="submission" date="2014-01" db="EMBL/GenBank/DDBJ databases">
        <authorList>
            <person name="Aslett M."/>
        </authorList>
    </citation>
    <scope>NUCLEOTIDE SEQUENCE</scope>
    <source>
        <strain evidence="3">CDC</strain>
    </source>
</reference>
<gene>
    <name evidence="3" type="ORF">PRCDC_0415100</name>
</gene>